<keyword evidence="3 5" id="KW-1133">Transmembrane helix</keyword>
<comment type="subcellular location">
    <subcellularLocation>
        <location evidence="1">Membrane</location>
        <topology evidence="1">Multi-pass membrane protein</topology>
    </subcellularLocation>
</comment>
<feature type="transmembrane region" description="Helical" evidence="5">
    <location>
        <begin position="20"/>
        <end position="40"/>
    </location>
</feature>
<gene>
    <name evidence="6" type="ORF">JI435_100910</name>
</gene>
<dbReference type="EMBL" id="CP069037">
    <property type="protein sequence ID" value="QRD03312.1"/>
    <property type="molecule type" value="Genomic_DNA"/>
</dbReference>
<feature type="transmembrane region" description="Helical" evidence="5">
    <location>
        <begin position="203"/>
        <end position="223"/>
    </location>
</feature>
<dbReference type="InterPro" id="IPR007568">
    <property type="entry name" value="RTA1"/>
</dbReference>
<dbReference type="Pfam" id="PF04479">
    <property type="entry name" value="RTA1"/>
    <property type="match status" value="1"/>
</dbReference>
<evidence type="ECO:0000313" key="7">
    <source>
        <dbReference type="Proteomes" id="UP000663193"/>
    </source>
</evidence>
<dbReference type="VEuPathDB" id="FungiDB:JI435_100910"/>
<reference evidence="7" key="1">
    <citation type="journal article" date="2021" name="BMC Genomics">
        <title>Chromosome-level genome assembly and manually-curated proteome of model necrotroph Parastagonospora nodorum Sn15 reveals a genome-wide trove of candidate effector homologs, and redundancy of virulence-related functions within an accessory chromosome.</title>
        <authorList>
            <person name="Bertazzoni S."/>
            <person name="Jones D.A.B."/>
            <person name="Phan H.T."/>
            <person name="Tan K.-C."/>
            <person name="Hane J.K."/>
        </authorList>
    </citation>
    <scope>NUCLEOTIDE SEQUENCE [LARGE SCALE GENOMIC DNA]</scope>
    <source>
        <strain evidence="7">SN15 / ATCC MYA-4574 / FGSC 10173)</strain>
    </source>
</reference>
<feature type="transmembrane region" description="Helical" evidence="5">
    <location>
        <begin position="121"/>
        <end position="139"/>
    </location>
</feature>
<keyword evidence="2 5" id="KW-0812">Transmembrane</keyword>
<protein>
    <submittedName>
        <fullName evidence="6">Uncharacterized protein</fullName>
    </submittedName>
</protein>
<organism evidence="6 7">
    <name type="scientific">Phaeosphaeria nodorum (strain SN15 / ATCC MYA-4574 / FGSC 10173)</name>
    <name type="common">Glume blotch fungus</name>
    <name type="synonym">Parastagonospora nodorum</name>
    <dbReference type="NCBI Taxonomy" id="321614"/>
    <lineage>
        <taxon>Eukaryota</taxon>
        <taxon>Fungi</taxon>
        <taxon>Dikarya</taxon>
        <taxon>Ascomycota</taxon>
        <taxon>Pezizomycotina</taxon>
        <taxon>Dothideomycetes</taxon>
        <taxon>Pleosporomycetidae</taxon>
        <taxon>Pleosporales</taxon>
        <taxon>Pleosporineae</taxon>
        <taxon>Phaeosphaeriaceae</taxon>
        <taxon>Parastagonospora</taxon>
    </lineage>
</organism>
<dbReference type="RefSeq" id="XP_001800373.1">
    <property type="nucleotide sequence ID" value="XM_001800321.1"/>
</dbReference>
<evidence type="ECO:0000256" key="4">
    <source>
        <dbReference type="ARBA" id="ARBA00023136"/>
    </source>
</evidence>
<sequence>MANPPSSPEFDWKMYRYTPTLIGAIIALIVFLIMTLLHLWQFLRLRQRIVIFVIIGALCEVAGYGARISSHFDNEAWGSFITQGVFLLVGPLFFAATIYMMLGRTIRLAGGEDVSFIKPMWYTRIFVTADVTTLIIQGLGSSIMGTMQLKLALAGEKIVIAGLALQVATFIVFLVASIDFHIRMNRKTRGSASTDPNIDWKKMLWILYSVSAIILFRCTFRLIEYAMGNAAYLIAHEWTLYAFDSVPMFLVLVLLLVLQPSKYVSDQTKKVEESRGSEDGIARNA</sequence>
<evidence type="ECO:0000256" key="2">
    <source>
        <dbReference type="ARBA" id="ARBA00022692"/>
    </source>
</evidence>
<feature type="transmembrane region" description="Helical" evidence="5">
    <location>
        <begin position="80"/>
        <end position="100"/>
    </location>
</feature>
<evidence type="ECO:0000256" key="3">
    <source>
        <dbReference type="ARBA" id="ARBA00022989"/>
    </source>
</evidence>
<dbReference type="Proteomes" id="UP000663193">
    <property type="component" value="Chromosome 15"/>
</dbReference>
<keyword evidence="7" id="KW-1185">Reference proteome</keyword>
<dbReference type="AlphaFoldDB" id="A0A7U2FDK1"/>
<evidence type="ECO:0000256" key="5">
    <source>
        <dbReference type="SAM" id="Phobius"/>
    </source>
</evidence>
<dbReference type="GO" id="GO:0016020">
    <property type="term" value="C:membrane"/>
    <property type="evidence" value="ECO:0007669"/>
    <property type="project" value="UniProtKB-SubCell"/>
</dbReference>
<feature type="transmembrane region" description="Helical" evidence="5">
    <location>
        <begin position="49"/>
        <end position="68"/>
    </location>
</feature>
<feature type="transmembrane region" description="Helical" evidence="5">
    <location>
        <begin position="159"/>
        <end position="182"/>
    </location>
</feature>
<proteinExistence type="predicted"/>
<keyword evidence="4 5" id="KW-0472">Membrane</keyword>
<feature type="transmembrane region" description="Helical" evidence="5">
    <location>
        <begin position="238"/>
        <end position="258"/>
    </location>
</feature>
<evidence type="ECO:0000313" key="6">
    <source>
        <dbReference type="EMBL" id="QRD03312.1"/>
    </source>
</evidence>
<evidence type="ECO:0000256" key="1">
    <source>
        <dbReference type="ARBA" id="ARBA00004141"/>
    </source>
</evidence>
<name>A0A7U2FDK1_PHANO</name>
<dbReference type="PANTHER" id="PTHR31465:SF27">
    <property type="entry name" value="DOMAIN PROTEIN, PUTATIVE (AFU_ORTHOLOGUE AFUA_3G01030)-RELATED"/>
    <property type="match status" value="1"/>
</dbReference>
<dbReference type="PANTHER" id="PTHR31465">
    <property type="entry name" value="PROTEIN RTA1-RELATED"/>
    <property type="match status" value="1"/>
</dbReference>
<dbReference type="KEGG" id="pno:SNOG_10091"/>
<dbReference type="OMA" id="DWEMYRY"/>
<accession>A0A7U2FDK1</accession>
<dbReference type="OrthoDB" id="3358017at2759"/>